<gene>
    <name evidence="2" type="ORF">ACFQQL_12340</name>
</gene>
<evidence type="ECO:0000313" key="2">
    <source>
        <dbReference type="EMBL" id="MFC7405904.1"/>
    </source>
</evidence>
<keyword evidence="3" id="KW-1185">Reference proteome</keyword>
<comment type="caution">
    <text evidence="2">The sequence shown here is derived from an EMBL/GenBank/DDBJ whole genome shotgun (WGS) entry which is preliminary data.</text>
</comment>
<proteinExistence type="predicted"/>
<dbReference type="RefSeq" id="WP_382394764.1">
    <property type="nucleotide sequence ID" value="NZ_JBHTCQ010000002.1"/>
</dbReference>
<reference evidence="3" key="1">
    <citation type="journal article" date="2019" name="Int. J. Syst. Evol. Microbiol.">
        <title>The Global Catalogue of Microorganisms (GCM) 10K type strain sequencing project: providing services to taxonomists for standard genome sequencing and annotation.</title>
        <authorList>
            <consortium name="The Broad Institute Genomics Platform"/>
            <consortium name="The Broad Institute Genome Sequencing Center for Infectious Disease"/>
            <person name="Wu L."/>
            <person name="Ma J."/>
        </authorList>
    </citation>
    <scope>NUCLEOTIDE SEQUENCE [LARGE SCALE GENOMIC DNA]</scope>
    <source>
        <strain evidence="3">JCM 1490</strain>
    </source>
</reference>
<dbReference type="Pfam" id="PF00903">
    <property type="entry name" value="Glyoxalase"/>
    <property type="match status" value="1"/>
</dbReference>
<dbReference type="Gene3D" id="3.10.180.10">
    <property type="entry name" value="2,3-Dihydroxybiphenyl 1,2-Dioxygenase, domain 1"/>
    <property type="match status" value="1"/>
</dbReference>
<name>A0ABW2Q8W6_9MICO</name>
<dbReference type="PANTHER" id="PTHR33993">
    <property type="entry name" value="GLYOXALASE-RELATED"/>
    <property type="match status" value="1"/>
</dbReference>
<organism evidence="2 3">
    <name type="scientific">Georgenia alba</name>
    <dbReference type="NCBI Taxonomy" id="2233858"/>
    <lineage>
        <taxon>Bacteria</taxon>
        <taxon>Bacillati</taxon>
        <taxon>Actinomycetota</taxon>
        <taxon>Actinomycetes</taxon>
        <taxon>Micrococcales</taxon>
        <taxon>Bogoriellaceae</taxon>
        <taxon>Georgenia</taxon>
    </lineage>
</organism>
<dbReference type="PROSITE" id="PS51819">
    <property type="entry name" value="VOC"/>
    <property type="match status" value="1"/>
</dbReference>
<dbReference type="InterPro" id="IPR052164">
    <property type="entry name" value="Anthracycline_SecMetBiosynth"/>
</dbReference>
<feature type="domain" description="VOC" evidence="1">
    <location>
        <begin position="4"/>
        <end position="126"/>
    </location>
</feature>
<evidence type="ECO:0000313" key="3">
    <source>
        <dbReference type="Proteomes" id="UP001596455"/>
    </source>
</evidence>
<dbReference type="InterPro" id="IPR029068">
    <property type="entry name" value="Glyas_Bleomycin-R_OHBP_Dase"/>
</dbReference>
<dbReference type="EMBL" id="JBHTCQ010000002">
    <property type="protein sequence ID" value="MFC7405904.1"/>
    <property type="molecule type" value="Genomic_DNA"/>
</dbReference>
<dbReference type="InterPro" id="IPR004360">
    <property type="entry name" value="Glyas_Fos-R_dOase_dom"/>
</dbReference>
<dbReference type="InterPro" id="IPR037523">
    <property type="entry name" value="VOC_core"/>
</dbReference>
<sequence length="141" mass="15716">MLRGLTTHTCYVPDVPAAVAWYRELLGVEPYFIRPSPEEPAYAEFRIGDHEDELGLIDTRYMPPSRADRGVGRETTYWHVDDVAATRDRILELGGTEVEPLVEREAGFVTAVVADPFGNALGLMHSPHWLGQLDHEGGDGR</sequence>
<evidence type="ECO:0000259" key="1">
    <source>
        <dbReference type="PROSITE" id="PS51819"/>
    </source>
</evidence>
<accession>A0ABW2Q8W6</accession>
<dbReference type="Proteomes" id="UP001596455">
    <property type="component" value="Unassembled WGS sequence"/>
</dbReference>
<dbReference type="SUPFAM" id="SSF54593">
    <property type="entry name" value="Glyoxalase/Bleomycin resistance protein/Dihydroxybiphenyl dioxygenase"/>
    <property type="match status" value="1"/>
</dbReference>
<protein>
    <submittedName>
        <fullName evidence="2">VOC family protein</fullName>
    </submittedName>
</protein>